<evidence type="ECO:0000313" key="1">
    <source>
        <dbReference type="EMBL" id="MPD03579.1"/>
    </source>
</evidence>
<organism evidence="1 2">
    <name type="scientific">Portunus trituberculatus</name>
    <name type="common">Swimming crab</name>
    <name type="synonym">Neptunus trituberculatus</name>
    <dbReference type="NCBI Taxonomy" id="210409"/>
    <lineage>
        <taxon>Eukaryota</taxon>
        <taxon>Metazoa</taxon>
        <taxon>Ecdysozoa</taxon>
        <taxon>Arthropoda</taxon>
        <taxon>Crustacea</taxon>
        <taxon>Multicrustacea</taxon>
        <taxon>Malacostraca</taxon>
        <taxon>Eumalacostraca</taxon>
        <taxon>Eucarida</taxon>
        <taxon>Decapoda</taxon>
        <taxon>Pleocyemata</taxon>
        <taxon>Brachyura</taxon>
        <taxon>Eubrachyura</taxon>
        <taxon>Portunoidea</taxon>
        <taxon>Portunidae</taxon>
        <taxon>Portuninae</taxon>
        <taxon>Portunus</taxon>
    </lineage>
</organism>
<protein>
    <submittedName>
        <fullName evidence="1">Uncharacterized protein</fullName>
    </submittedName>
</protein>
<accession>A0A5B7KEV6</accession>
<dbReference type="EMBL" id="VSRR010136743">
    <property type="protein sequence ID" value="MPD03579.1"/>
    <property type="molecule type" value="Genomic_DNA"/>
</dbReference>
<dbReference type="Proteomes" id="UP000324222">
    <property type="component" value="Unassembled WGS sequence"/>
</dbReference>
<name>A0A5B7KEV6_PORTR</name>
<evidence type="ECO:0000313" key="2">
    <source>
        <dbReference type="Proteomes" id="UP000324222"/>
    </source>
</evidence>
<gene>
    <name evidence="1" type="ORF">E2C01_099220</name>
</gene>
<sequence>MCRELYCAETRSSERATISSLLAGSNEGPSREWVGLTWLVRYSYCEDFLE</sequence>
<proteinExistence type="predicted"/>
<dbReference type="AlphaFoldDB" id="A0A5B7KEV6"/>
<comment type="caution">
    <text evidence="1">The sequence shown here is derived from an EMBL/GenBank/DDBJ whole genome shotgun (WGS) entry which is preliminary data.</text>
</comment>
<reference evidence="1 2" key="1">
    <citation type="submission" date="2019-05" db="EMBL/GenBank/DDBJ databases">
        <title>Another draft genome of Portunus trituberculatus and its Hox gene families provides insights of decapod evolution.</title>
        <authorList>
            <person name="Jeong J.-H."/>
            <person name="Song I."/>
            <person name="Kim S."/>
            <person name="Choi T."/>
            <person name="Kim D."/>
            <person name="Ryu S."/>
            <person name="Kim W."/>
        </authorList>
    </citation>
    <scope>NUCLEOTIDE SEQUENCE [LARGE SCALE GENOMIC DNA]</scope>
    <source>
        <tissue evidence="1">Muscle</tissue>
    </source>
</reference>
<keyword evidence="2" id="KW-1185">Reference proteome</keyword>